<name>A0A4Q9KWF2_9MICR</name>
<feature type="chain" id="PRO_5020395180" description="Fam-c protein" evidence="1">
    <location>
        <begin position="22"/>
        <end position="116"/>
    </location>
</feature>
<evidence type="ECO:0008006" key="4">
    <source>
        <dbReference type="Google" id="ProtNLM"/>
    </source>
</evidence>
<dbReference type="Proteomes" id="UP000291404">
    <property type="component" value="Unassembled WGS sequence"/>
</dbReference>
<evidence type="ECO:0000256" key="1">
    <source>
        <dbReference type="SAM" id="SignalP"/>
    </source>
</evidence>
<organism evidence="2 3">
    <name type="scientific">Hamiltosporidium magnivora</name>
    <dbReference type="NCBI Taxonomy" id="148818"/>
    <lineage>
        <taxon>Eukaryota</taxon>
        <taxon>Fungi</taxon>
        <taxon>Fungi incertae sedis</taxon>
        <taxon>Microsporidia</taxon>
        <taxon>Dubosqiidae</taxon>
        <taxon>Hamiltosporidium</taxon>
    </lineage>
</organism>
<dbReference type="EMBL" id="PITI01002046">
    <property type="protein sequence ID" value="TBT99242.1"/>
    <property type="molecule type" value="Genomic_DNA"/>
</dbReference>
<dbReference type="VEuPathDB" id="MicrosporidiaDB:CWI39_1687p0010"/>
<proteinExistence type="predicted"/>
<dbReference type="VEuPathDB" id="MicrosporidiaDB:CWI36_2046p0010"/>
<evidence type="ECO:0000313" key="2">
    <source>
        <dbReference type="EMBL" id="TBT99242.1"/>
    </source>
</evidence>
<keyword evidence="3" id="KW-1185">Reference proteome</keyword>
<gene>
    <name evidence="2" type="ORF">CWI36_2046p0010</name>
</gene>
<dbReference type="AlphaFoldDB" id="A0A4Q9KWF2"/>
<comment type="caution">
    <text evidence="2">The sequence shown here is derived from an EMBL/GenBank/DDBJ whole genome shotgun (WGS) entry which is preliminary data.</text>
</comment>
<keyword evidence="1" id="KW-0732">Signal</keyword>
<feature type="signal peptide" evidence="1">
    <location>
        <begin position="1"/>
        <end position="21"/>
    </location>
</feature>
<protein>
    <recommendedName>
        <fullName evidence="4">Fam-c protein</fullName>
    </recommendedName>
</protein>
<accession>A0A4Q9KWF2</accession>
<reference evidence="2 3" key="1">
    <citation type="submission" date="2017-12" db="EMBL/GenBank/DDBJ databases">
        <authorList>
            <person name="Pombert J.-F."/>
            <person name="Haag K.L."/>
            <person name="Ebert D."/>
        </authorList>
    </citation>
    <scope>NUCLEOTIDE SEQUENCE [LARGE SCALE GENOMIC DNA]</scope>
    <source>
        <strain evidence="2">BE-OM-2</strain>
    </source>
</reference>
<sequence>MIRNMFLIFFVCIFTSPNIFTESKNESVQHVEGAQNLPENSYLNPRRYSKLKCSCANFLAEEKIKIENSKAKRKIDFGSQSSEYTNNLQDILRKRLNESNNLEEDSKNKKILKKNN</sequence>
<evidence type="ECO:0000313" key="3">
    <source>
        <dbReference type="Proteomes" id="UP000291404"/>
    </source>
</evidence>